<proteinExistence type="predicted"/>
<evidence type="ECO:0000313" key="2">
    <source>
        <dbReference type="Proteomes" id="UP000691718"/>
    </source>
</evidence>
<reference evidence="1" key="1">
    <citation type="submission" date="2021-04" db="EMBL/GenBank/DDBJ databases">
        <authorList>
            <person name="Tunstrom K."/>
        </authorList>
    </citation>
    <scope>NUCLEOTIDE SEQUENCE</scope>
</reference>
<dbReference type="AlphaFoldDB" id="A0A8S3WZ11"/>
<gene>
    <name evidence="1" type="ORF">PAPOLLO_LOCUS11790</name>
</gene>
<comment type="caution">
    <text evidence="1">The sequence shown here is derived from an EMBL/GenBank/DDBJ whole genome shotgun (WGS) entry which is preliminary data.</text>
</comment>
<organism evidence="1 2">
    <name type="scientific">Parnassius apollo</name>
    <name type="common">Apollo butterfly</name>
    <name type="synonym">Papilio apollo</name>
    <dbReference type="NCBI Taxonomy" id="110799"/>
    <lineage>
        <taxon>Eukaryota</taxon>
        <taxon>Metazoa</taxon>
        <taxon>Ecdysozoa</taxon>
        <taxon>Arthropoda</taxon>
        <taxon>Hexapoda</taxon>
        <taxon>Insecta</taxon>
        <taxon>Pterygota</taxon>
        <taxon>Neoptera</taxon>
        <taxon>Endopterygota</taxon>
        <taxon>Lepidoptera</taxon>
        <taxon>Glossata</taxon>
        <taxon>Ditrysia</taxon>
        <taxon>Papilionoidea</taxon>
        <taxon>Papilionidae</taxon>
        <taxon>Parnassiinae</taxon>
        <taxon>Parnassini</taxon>
        <taxon>Parnassius</taxon>
        <taxon>Parnassius</taxon>
    </lineage>
</organism>
<keyword evidence="2" id="KW-1185">Reference proteome</keyword>
<accession>A0A8S3WZ11</accession>
<dbReference type="Proteomes" id="UP000691718">
    <property type="component" value="Unassembled WGS sequence"/>
</dbReference>
<sequence>MMKRKAELKDNFGICMTSIVAMIPKQQIQMLHVLLCFMDRNYVNRCELSNIDPADSKHHLINEQLYLGIAVASKINTSEIKAGVSAGGPKLFLEYKAFSRLKNDPK</sequence>
<evidence type="ECO:0000313" key="1">
    <source>
        <dbReference type="EMBL" id="CAG4989310.1"/>
    </source>
</evidence>
<name>A0A8S3WZ11_PARAO</name>
<dbReference type="EMBL" id="CAJQZP010000851">
    <property type="protein sequence ID" value="CAG4989310.1"/>
    <property type="molecule type" value="Genomic_DNA"/>
</dbReference>
<protein>
    <submittedName>
        <fullName evidence="1">(apollo) hypothetical protein</fullName>
    </submittedName>
</protein>